<dbReference type="OrthoDB" id="9762009at2"/>
<dbReference type="PROSITE" id="PS50035">
    <property type="entry name" value="PLD"/>
    <property type="match status" value="2"/>
</dbReference>
<dbReference type="InterPro" id="IPR025202">
    <property type="entry name" value="PLD-like_dom"/>
</dbReference>
<evidence type="ECO:0000256" key="8">
    <source>
        <dbReference type="ARBA" id="ARBA00023098"/>
    </source>
</evidence>
<comment type="caution">
    <text evidence="15">The sequence shown here is derived from an EMBL/GenBank/DDBJ whole genome shotgun (WGS) entry which is preliminary data.</text>
</comment>
<evidence type="ECO:0000256" key="7">
    <source>
        <dbReference type="ARBA" id="ARBA00022989"/>
    </source>
</evidence>
<evidence type="ECO:0000256" key="2">
    <source>
        <dbReference type="ARBA" id="ARBA00022475"/>
    </source>
</evidence>
<dbReference type="InterPro" id="IPR027379">
    <property type="entry name" value="CLS_N"/>
</dbReference>
<dbReference type="GO" id="GO:0008808">
    <property type="term" value="F:cardiolipin synthase activity"/>
    <property type="evidence" value="ECO:0007669"/>
    <property type="project" value="UniProtKB-UniRule"/>
</dbReference>
<feature type="transmembrane region" description="Helical" evidence="13">
    <location>
        <begin position="67"/>
        <end position="86"/>
    </location>
</feature>
<dbReference type="PANTHER" id="PTHR21248">
    <property type="entry name" value="CARDIOLIPIN SYNTHASE"/>
    <property type="match status" value="1"/>
</dbReference>
<dbReference type="SUPFAM" id="SSF56024">
    <property type="entry name" value="Phospholipase D/nuclease"/>
    <property type="match status" value="2"/>
</dbReference>
<dbReference type="CDD" id="cd09154">
    <property type="entry name" value="PLDc_SMU_988_like_1"/>
    <property type="match status" value="1"/>
</dbReference>
<name>A0A1E3AI30_9FIRM</name>
<dbReference type="Gene3D" id="3.30.870.10">
    <property type="entry name" value="Endonuclease Chain A"/>
    <property type="match status" value="2"/>
</dbReference>
<feature type="domain" description="PLD phosphodiesterase" evidence="14">
    <location>
        <begin position="244"/>
        <end position="271"/>
    </location>
</feature>
<keyword evidence="20" id="KW-1185">Reference proteome</keyword>
<evidence type="ECO:0000256" key="10">
    <source>
        <dbReference type="ARBA" id="ARBA00023209"/>
    </source>
</evidence>
<feature type="domain" description="PLD phosphodiesterase" evidence="14">
    <location>
        <begin position="423"/>
        <end position="450"/>
    </location>
</feature>
<evidence type="ECO:0000313" key="17">
    <source>
        <dbReference type="EMBL" id="ODR60318.1"/>
    </source>
</evidence>
<evidence type="ECO:0000256" key="6">
    <source>
        <dbReference type="ARBA" id="ARBA00022737"/>
    </source>
</evidence>
<feature type="transmembrane region" description="Helical" evidence="13">
    <location>
        <begin position="12"/>
        <end position="31"/>
    </location>
</feature>
<evidence type="ECO:0000256" key="1">
    <source>
        <dbReference type="ARBA" id="ARBA00004651"/>
    </source>
</evidence>
<dbReference type="EC" id="2.7.8.-" evidence="12"/>
<evidence type="ECO:0000313" key="15">
    <source>
        <dbReference type="EMBL" id="ODM08403.1"/>
    </source>
</evidence>
<keyword evidence="9 13" id="KW-0472">Membrane</keyword>
<comment type="subcellular location">
    <subcellularLocation>
        <location evidence="1">Cell membrane</location>
        <topology evidence="1">Multi-pass membrane protein</topology>
    </subcellularLocation>
</comment>
<dbReference type="Proteomes" id="UP000094869">
    <property type="component" value="Unassembled WGS sequence"/>
</dbReference>
<dbReference type="Proteomes" id="UP000094271">
    <property type="component" value="Unassembled WGS sequence"/>
</dbReference>
<evidence type="ECO:0000256" key="4">
    <source>
        <dbReference type="ARBA" id="ARBA00022679"/>
    </source>
</evidence>
<reference evidence="15 18" key="1">
    <citation type="submission" date="2016-07" db="EMBL/GenBank/DDBJ databases">
        <title>Characterization of isolates of Eisenbergiella tayi derived from blood cultures, using whole genome sequencing.</title>
        <authorList>
            <person name="Burdz T."/>
            <person name="Wiebe D."/>
            <person name="Huynh C."/>
            <person name="Bernard K."/>
        </authorList>
    </citation>
    <scope>NUCLEOTIDE SEQUENCE [LARGE SCALE GENOMIC DNA]</scope>
    <source>
        <strain evidence="15 18">NML 110608</strain>
    </source>
</reference>
<keyword evidence="7 13" id="KW-1133">Transmembrane helix</keyword>
<feature type="transmembrane region" description="Helical" evidence="13">
    <location>
        <begin position="37"/>
        <end position="55"/>
    </location>
</feature>
<evidence type="ECO:0000256" key="11">
    <source>
        <dbReference type="ARBA" id="ARBA00023264"/>
    </source>
</evidence>
<evidence type="ECO:0000256" key="3">
    <source>
        <dbReference type="ARBA" id="ARBA00022516"/>
    </source>
</evidence>
<dbReference type="GO" id="GO:0032049">
    <property type="term" value="P:cardiolipin biosynthetic process"/>
    <property type="evidence" value="ECO:0007669"/>
    <property type="project" value="UniProtKB-UniRule"/>
</dbReference>
<evidence type="ECO:0000313" key="16">
    <source>
        <dbReference type="EMBL" id="ODR48951.1"/>
    </source>
</evidence>
<dbReference type="InterPro" id="IPR022924">
    <property type="entry name" value="Cardiolipin_synthase"/>
</dbReference>
<dbReference type="PATRIC" id="fig|1432052.4.peg.31"/>
<evidence type="ECO:0000313" key="20">
    <source>
        <dbReference type="Proteomes" id="UP000094869"/>
    </source>
</evidence>
<keyword evidence="4 15" id="KW-0808">Transferase</keyword>
<organism evidence="15 18">
    <name type="scientific">Eisenbergiella tayi</name>
    <dbReference type="NCBI Taxonomy" id="1432052"/>
    <lineage>
        <taxon>Bacteria</taxon>
        <taxon>Bacillati</taxon>
        <taxon>Bacillota</taxon>
        <taxon>Clostridia</taxon>
        <taxon>Lachnospirales</taxon>
        <taxon>Lachnospiraceae</taxon>
        <taxon>Eisenbergiella</taxon>
    </lineage>
</organism>
<evidence type="ECO:0000256" key="13">
    <source>
        <dbReference type="SAM" id="Phobius"/>
    </source>
</evidence>
<accession>A0A1E3AI30</accession>
<evidence type="ECO:0000256" key="12">
    <source>
        <dbReference type="NCBIfam" id="TIGR04265"/>
    </source>
</evidence>
<evidence type="ECO:0000256" key="5">
    <source>
        <dbReference type="ARBA" id="ARBA00022692"/>
    </source>
</evidence>
<keyword evidence="6" id="KW-0677">Repeat</keyword>
<dbReference type="Pfam" id="PF13091">
    <property type="entry name" value="PLDc_2"/>
    <property type="match status" value="2"/>
</dbReference>
<dbReference type="AlphaFoldDB" id="A0A1E3AI30"/>
<dbReference type="SMART" id="SM00155">
    <property type="entry name" value="PLDc"/>
    <property type="match status" value="2"/>
</dbReference>
<keyword evidence="11" id="KW-1208">Phospholipid metabolism</keyword>
<evidence type="ECO:0000259" key="14">
    <source>
        <dbReference type="PROSITE" id="PS50035"/>
    </source>
</evidence>
<dbReference type="Pfam" id="PF13396">
    <property type="entry name" value="PLDc_N"/>
    <property type="match status" value="1"/>
</dbReference>
<dbReference type="RefSeq" id="WP_044967522.1">
    <property type="nucleotide sequence ID" value="NZ_DAWDRA010000052.1"/>
</dbReference>
<protein>
    <recommendedName>
        <fullName evidence="12">Cardiolipin synthase</fullName>
        <ecNumber evidence="12">2.7.8.-</ecNumber>
    </recommendedName>
</protein>
<keyword evidence="5 13" id="KW-0812">Transmembrane</keyword>
<sequence>MRNILKVVFGRVLFTVLCLIIQLIWIIALVWKLNQYYVWFATVIEIIGVIVVLRINAKSEFSAARLVWTIVILSLPLFGITLYLMFGRTGLTKRTKAYYEKVAAKYSPELTQEKEILLSLKKENIYIHNQEYYIQNSSGYPVYRNTDVTYYPQTEPALEAMLKDLENAREFIFMEYFAVEDTEVFHRIEEILLKKVSEGVEVRFIYDDFGSIGFVKPEFMRRMNRQGIQCRIFNPLIPLLYVFMNHRDHRKITVIDNHVSFSGGYNLADEYFNVTHPYGHWKDTGVRLEGDAVKSHTVMFLEMWNFIRDTDESYEKYLRRNTAFQSLQKGFVQPYSDTPLDNVTLGENVYMNILKTASRYVYITTPYLIIDNEMQKELCMAAERGIDVRIITPGIPDKKLVFLLTQSYYAALIRSGVRIYEYTPGFIHAKGYLSDDQVAVVGTINMDYRSLYLHFECGVYLYGYDAIMDIKRDFIETFPLCREIGLDYCRKRSVFIRCFQCILRLFAPLL</sequence>
<evidence type="ECO:0000313" key="18">
    <source>
        <dbReference type="Proteomes" id="UP000094067"/>
    </source>
</evidence>
<dbReference type="EMBL" id="MCGH01000001">
    <property type="protein sequence ID" value="ODM08403.1"/>
    <property type="molecule type" value="Genomic_DNA"/>
</dbReference>
<dbReference type="NCBIfam" id="TIGR04265">
    <property type="entry name" value="bac_cardiolipin"/>
    <property type="match status" value="1"/>
</dbReference>
<proteinExistence type="predicted"/>
<dbReference type="InterPro" id="IPR001736">
    <property type="entry name" value="PLipase_D/transphosphatidylase"/>
</dbReference>
<gene>
    <name evidence="15" type="primary">cls_1</name>
    <name evidence="16" type="ORF">BEI59_19645</name>
    <name evidence="15" type="ORF">BEI61_00032</name>
    <name evidence="17" type="ORF">BEI63_03770</name>
</gene>
<dbReference type="Proteomes" id="UP000094067">
    <property type="component" value="Unassembled WGS sequence"/>
</dbReference>
<dbReference type="CDD" id="cd09160">
    <property type="entry name" value="PLDc_SMU_988_like_2"/>
    <property type="match status" value="1"/>
</dbReference>
<evidence type="ECO:0000313" key="19">
    <source>
        <dbReference type="Proteomes" id="UP000094271"/>
    </source>
</evidence>
<keyword evidence="2" id="KW-1003">Cell membrane</keyword>
<evidence type="ECO:0000256" key="9">
    <source>
        <dbReference type="ARBA" id="ARBA00023136"/>
    </source>
</evidence>
<reference evidence="16 19" key="3">
    <citation type="submission" date="2016-08" db="EMBL/GenBank/DDBJ databases">
        <authorList>
            <person name="Seilhamer J.J."/>
        </authorList>
    </citation>
    <scope>NUCLEOTIDE SEQUENCE [LARGE SCALE GENOMIC DNA]</scope>
    <source>
        <strain evidence="16 19">NML150140-1</strain>
    </source>
</reference>
<dbReference type="PANTHER" id="PTHR21248:SF22">
    <property type="entry name" value="PHOSPHOLIPASE D"/>
    <property type="match status" value="1"/>
</dbReference>
<dbReference type="EMBL" id="MEHD01000011">
    <property type="protein sequence ID" value="ODR60318.1"/>
    <property type="molecule type" value="Genomic_DNA"/>
</dbReference>
<keyword evidence="3" id="KW-0444">Lipid biosynthesis</keyword>
<dbReference type="GO" id="GO:0005886">
    <property type="term" value="C:plasma membrane"/>
    <property type="evidence" value="ECO:0007669"/>
    <property type="project" value="UniProtKB-SubCell"/>
</dbReference>
<keyword evidence="10" id="KW-0594">Phospholipid biosynthesis</keyword>
<dbReference type="EMBL" id="MEHA01000015">
    <property type="protein sequence ID" value="ODR48951.1"/>
    <property type="molecule type" value="Genomic_DNA"/>
</dbReference>
<keyword evidence="8" id="KW-0443">Lipid metabolism</keyword>
<reference evidence="17 20" key="2">
    <citation type="submission" date="2016-08" db="EMBL/GenBank/DDBJ databases">
        <title>Characterization of Isolates of Eisenbergiella tayi Derived from Blood Cultures, Using Whole Genome Sequencing.</title>
        <authorList>
            <person name="Bernier A.-M."/>
            <person name="Burdz T."/>
            <person name="Wiebe D."/>
            <person name="Bernard K."/>
        </authorList>
    </citation>
    <scope>NUCLEOTIDE SEQUENCE [LARGE SCALE GENOMIC DNA]</scope>
    <source>
        <strain evidence="17 20">NML120146</strain>
    </source>
</reference>